<organism evidence="2 3">
    <name type="scientific">Methanomethylophilus alvi</name>
    <dbReference type="NCBI Taxonomy" id="1291540"/>
    <lineage>
        <taxon>Archaea</taxon>
        <taxon>Methanobacteriati</taxon>
        <taxon>Thermoplasmatota</taxon>
        <taxon>Thermoplasmata</taxon>
        <taxon>Methanomassiliicoccales</taxon>
        <taxon>Methanomethylophilaceae</taxon>
        <taxon>Methanomethylophilus</taxon>
    </lineage>
</organism>
<feature type="transmembrane region" description="Helical" evidence="1">
    <location>
        <begin position="12"/>
        <end position="32"/>
    </location>
</feature>
<feature type="transmembrane region" description="Helical" evidence="1">
    <location>
        <begin position="91"/>
        <end position="111"/>
    </location>
</feature>
<evidence type="ECO:0000313" key="3">
    <source>
        <dbReference type="Proteomes" id="UP000273278"/>
    </source>
</evidence>
<dbReference type="EMBL" id="CP017686">
    <property type="protein sequence ID" value="AYQ55478.1"/>
    <property type="molecule type" value="Genomic_DNA"/>
</dbReference>
<evidence type="ECO:0000313" key="2">
    <source>
        <dbReference type="EMBL" id="AYQ55478.1"/>
    </source>
</evidence>
<gene>
    <name evidence="2" type="ORF">BKD89_06680</name>
</gene>
<feature type="transmembrane region" description="Helical" evidence="1">
    <location>
        <begin position="149"/>
        <end position="167"/>
    </location>
</feature>
<dbReference type="RefSeq" id="WP_015505252.1">
    <property type="nucleotide sequence ID" value="NZ_CAYAVM010000024.1"/>
</dbReference>
<keyword evidence="1" id="KW-0472">Membrane</keyword>
<protein>
    <recommendedName>
        <fullName evidence="4">DUF308 domain-containing protein</fullName>
    </recommendedName>
</protein>
<dbReference type="InterPro" id="IPR005325">
    <property type="entry name" value="DUF308_memb"/>
</dbReference>
<sequence>MSEGMLKLNPWKGTLISGILMLVIGILIAWLQQDSLKIILIVSGVLCILMGVFHIYEAWKVTLTAAGAAPGIIYVVIGIVLALVPGLVSDVLMAVLAAALIVIGATSLINIGRNFTGNALSHALDIVIAIIMLALGVLALLNLDDTADVVMIVIGALIAFTGIMRMYDAYILKKLDI</sequence>
<evidence type="ECO:0000256" key="1">
    <source>
        <dbReference type="SAM" id="Phobius"/>
    </source>
</evidence>
<feature type="transmembrane region" description="Helical" evidence="1">
    <location>
        <begin position="123"/>
        <end position="143"/>
    </location>
</feature>
<dbReference type="Pfam" id="PF03729">
    <property type="entry name" value="DUF308"/>
    <property type="match status" value="2"/>
</dbReference>
<accession>A0A3G3IIG6</accession>
<dbReference type="AlphaFoldDB" id="A0A3G3IIG6"/>
<feature type="transmembrane region" description="Helical" evidence="1">
    <location>
        <begin position="63"/>
        <end position="85"/>
    </location>
</feature>
<keyword evidence="1" id="KW-0812">Transmembrane</keyword>
<evidence type="ECO:0008006" key="4">
    <source>
        <dbReference type="Google" id="ProtNLM"/>
    </source>
</evidence>
<keyword evidence="1" id="KW-1133">Transmembrane helix</keyword>
<name>A0A3G3IIG6_9ARCH</name>
<feature type="transmembrane region" description="Helical" evidence="1">
    <location>
        <begin position="38"/>
        <end position="56"/>
    </location>
</feature>
<dbReference type="GeneID" id="41322134"/>
<dbReference type="OMA" id="ITWVVYI"/>
<dbReference type="Proteomes" id="UP000273278">
    <property type="component" value="Chromosome"/>
</dbReference>
<reference evidence="2 3" key="1">
    <citation type="submission" date="2016-10" db="EMBL/GenBank/DDBJ databases">
        <title>Complete genome of the TMA-utilizing, human hosted archaeon Methanomethylophilus alvus Gen. nov, sp. nov., strain Mx-05, derived from a pure culture.</title>
        <authorList>
            <person name="Brugere J.-F."/>
            <person name="Ben Hania W."/>
            <person name="Chaudhary P.P."/>
            <person name="Gaci N."/>
            <person name="Borrel G."/>
            <person name="Cao Van Tuat L."/>
            <person name="Fardeau M.-L."/>
            <person name="Harris H.M.B."/>
            <person name="O'Toole P.W."/>
            <person name="Ollivier B."/>
        </authorList>
    </citation>
    <scope>NUCLEOTIDE SEQUENCE [LARGE SCALE GENOMIC DNA]</scope>
    <source>
        <strain evidence="2 3">Mx-05</strain>
    </source>
</reference>
<proteinExistence type="predicted"/>